<dbReference type="Proteomes" id="UP000582837">
    <property type="component" value="Unassembled WGS sequence"/>
</dbReference>
<dbReference type="PANTHER" id="PTHR30032">
    <property type="entry name" value="N-ACETYLMURAMOYL-L-ALANINE AMIDASE-RELATED"/>
    <property type="match status" value="1"/>
</dbReference>
<protein>
    <submittedName>
        <fullName evidence="3">Stage II sporulation protein D</fullName>
    </submittedName>
</protein>
<accession>A0A841GXF6</accession>
<keyword evidence="4" id="KW-1185">Reference proteome</keyword>
<dbReference type="InterPro" id="IPR013486">
    <property type="entry name" value="SpoIID/LytB"/>
</dbReference>
<gene>
    <name evidence="3" type="ORF">HNQ61_001865</name>
</gene>
<dbReference type="GO" id="GO:0030435">
    <property type="term" value="P:sporulation resulting in formation of a cellular spore"/>
    <property type="evidence" value="ECO:0007669"/>
    <property type="project" value="InterPro"/>
</dbReference>
<dbReference type="Pfam" id="PF08486">
    <property type="entry name" value="SpoIID"/>
    <property type="match status" value="1"/>
</dbReference>
<evidence type="ECO:0000313" key="4">
    <source>
        <dbReference type="Proteomes" id="UP000582837"/>
    </source>
</evidence>
<evidence type="ECO:0000313" key="3">
    <source>
        <dbReference type="EMBL" id="MBB6070246.1"/>
    </source>
</evidence>
<dbReference type="EMBL" id="JACHIA010000004">
    <property type="protein sequence ID" value="MBB6070246.1"/>
    <property type="molecule type" value="Genomic_DNA"/>
</dbReference>
<dbReference type="NCBIfam" id="TIGR02669">
    <property type="entry name" value="SpoIID_LytB"/>
    <property type="match status" value="1"/>
</dbReference>
<dbReference type="PANTHER" id="PTHR30032:SF4">
    <property type="entry name" value="AMIDASE ENHANCER"/>
    <property type="match status" value="1"/>
</dbReference>
<proteinExistence type="predicted"/>
<name>A0A841GXF6_9BACT</name>
<dbReference type="RefSeq" id="WP_170035643.1">
    <property type="nucleotide sequence ID" value="NZ_JABDTL010000001.1"/>
</dbReference>
<dbReference type="InterPro" id="IPR051922">
    <property type="entry name" value="Bact_Sporulation_Assoc"/>
</dbReference>
<keyword evidence="1" id="KW-0732">Signal</keyword>
<dbReference type="PROSITE" id="PS51257">
    <property type="entry name" value="PROKAR_LIPOPROTEIN"/>
    <property type="match status" value="1"/>
</dbReference>
<feature type="domain" description="Sporulation stage II protein D amidase enhancer LytB N-terminal" evidence="2">
    <location>
        <begin position="178"/>
        <end position="269"/>
    </location>
</feature>
<sequence length="462" mass="49378">MRRFPAPVTRSATRWRSLAGAAALALGACTPRPAIPTIPVVVIRDTVTLPATPPPTTTPPRPAVPDTAAFPEALLAPAVRVGLVVDSQRVEVGSTGAFTVLTQDGRTVASVPAGGTATFSGSGGTISLTTRQASGAGGPGGAGLPAPLVVRSADPHGTLLVRGAPYRGEMLVQRGPRGGLTLVNRLDMENYLLGVVPREIGRFELDIYEAIKAQAVAARTYAVAYQGRRSAQGFDVFATVEDQVYGGVAGENAVVNRAVRETAGEILAYEGRPISAYYHSTCAGYTAAIEEVWNNAPVPYLRAVRDVDPRTGEAYDRSSRLYQWTERWTQEQLVSVLNRTLADSLRGRRIGEIRDMRLLERTPSGRVRAMRIDTDAGSFTVGKDRVRWILTPARGGTLNSSKFDVQLARSGGRVTEIVATGGGWGHGIGMCQIGAMGRARAGQDYRTILRAYYQGAELQDLY</sequence>
<dbReference type="GO" id="GO:0030288">
    <property type="term" value="C:outer membrane-bounded periplasmic space"/>
    <property type="evidence" value="ECO:0007669"/>
    <property type="project" value="TreeGrafter"/>
</dbReference>
<evidence type="ECO:0000259" key="2">
    <source>
        <dbReference type="Pfam" id="PF08486"/>
    </source>
</evidence>
<reference evidence="3 4" key="1">
    <citation type="submission" date="2020-08" db="EMBL/GenBank/DDBJ databases">
        <title>Genomic Encyclopedia of Type Strains, Phase IV (KMG-IV): sequencing the most valuable type-strain genomes for metagenomic binning, comparative biology and taxonomic classification.</title>
        <authorList>
            <person name="Goeker M."/>
        </authorList>
    </citation>
    <scope>NUCLEOTIDE SEQUENCE [LARGE SCALE GENOMIC DNA]</scope>
    <source>
        <strain evidence="3 4">DSM 29007</strain>
    </source>
</reference>
<comment type="caution">
    <text evidence="3">The sequence shown here is derived from an EMBL/GenBank/DDBJ whole genome shotgun (WGS) entry which is preliminary data.</text>
</comment>
<dbReference type="InterPro" id="IPR013693">
    <property type="entry name" value="SpoIID/LytB_N"/>
</dbReference>
<evidence type="ECO:0000256" key="1">
    <source>
        <dbReference type="SAM" id="SignalP"/>
    </source>
</evidence>
<feature type="chain" id="PRO_5032715751" evidence="1">
    <location>
        <begin position="35"/>
        <end position="462"/>
    </location>
</feature>
<feature type="signal peptide" evidence="1">
    <location>
        <begin position="1"/>
        <end position="34"/>
    </location>
</feature>
<dbReference type="AlphaFoldDB" id="A0A841GXF6"/>
<organism evidence="3 4">
    <name type="scientific">Longimicrobium terrae</name>
    <dbReference type="NCBI Taxonomy" id="1639882"/>
    <lineage>
        <taxon>Bacteria</taxon>
        <taxon>Pseudomonadati</taxon>
        <taxon>Gemmatimonadota</taxon>
        <taxon>Longimicrobiia</taxon>
        <taxon>Longimicrobiales</taxon>
        <taxon>Longimicrobiaceae</taxon>
        <taxon>Longimicrobium</taxon>
    </lineage>
</organism>